<comment type="subcellular location">
    <subcellularLocation>
        <location evidence="1">Endomembrane system</location>
    </subcellularLocation>
</comment>
<dbReference type="GO" id="GO:0012505">
    <property type="term" value="C:endomembrane system"/>
    <property type="evidence" value="ECO:0007669"/>
    <property type="project" value="UniProtKB-SubCell"/>
</dbReference>
<keyword evidence="2" id="KW-0472">Membrane</keyword>
<feature type="transmembrane region" description="Helical" evidence="2">
    <location>
        <begin position="6"/>
        <end position="26"/>
    </location>
</feature>
<reference evidence="3" key="1">
    <citation type="submission" date="2018-05" db="EMBL/GenBank/DDBJ databases">
        <authorList>
            <person name="Lanie J.A."/>
            <person name="Ng W.-L."/>
            <person name="Kazmierczak K.M."/>
            <person name="Andrzejewski T.M."/>
            <person name="Davidsen T.M."/>
            <person name="Wayne K.J."/>
            <person name="Tettelin H."/>
            <person name="Glass J.I."/>
            <person name="Rusch D."/>
            <person name="Podicherti R."/>
            <person name="Tsui H.-C.T."/>
            <person name="Winkler M.E."/>
        </authorList>
    </citation>
    <scope>NUCLEOTIDE SEQUENCE</scope>
</reference>
<sequence length="423" mass="47252">MAIAIGIIIGLVALVVVAGIGTLLFIRKVEPGFIGVRVGFLGYVISDTWIVGIPFLTTYKKMDISVKKLEIERKGQDGLICEDNIRADIAVAFYIKVNFPKVDYGGIDPASLEGQAMHEAAMKKKDRYDDVRKVAQTVGCDRASDVEKLRELFEAKFSEALKTAGKLMEFQKLYTDRIQFREAIKNVIGHDLNGYALEDVAIDYLEQTPIETLDKDNVLDAEGIKKITDITSDQQEATNLRIQERDVKIKNDNIRATKEQRELDRDNEEHLAAQTRAVDEAKSIESAAAAKVVQEQRKDEEVAALKAQEEIEVREQLKIREVKSAEIKVEQEVAVLGEKKLEEEEIARVSRNKLVSLKDADREAEVIAAAFEIAKSEAGLQAEKAKATEQTQLNFDKEADMSAARAARVLNVEFEARAQADQK</sequence>
<protein>
    <submittedName>
        <fullName evidence="3">Uncharacterized protein</fullName>
    </submittedName>
</protein>
<dbReference type="InterPro" id="IPR027705">
    <property type="entry name" value="Flotillin_fam"/>
</dbReference>
<organism evidence="3">
    <name type="scientific">marine metagenome</name>
    <dbReference type="NCBI Taxonomy" id="408172"/>
    <lineage>
        <taxon>unclassified sequences</taxon>
        <taxon>metagenomes</taxon>
        <taxon>ecological metagenomes</taxon>
    </lineage>
</organism>
<dbReference type="InterPro" id="IPR036013">
    <property type="entry name" value="Band_7/SPFH_dom_sf"/>
</dbReference>
<evidence type="ECO:0000313" key="3">
    <source>
        <dbReference type="EMBL" id="SVC19813.1"/>
    </source>
</evidence>
<name>A0A382K8F5_9ZZZZ</name>
<dbReference type="EMBL" id="UINC01078595">
    <property type="protein sequence ID" value="SVC19813.1"/>
    <property type="molecule type" value="Genomic_DNA"/>
</dbReference>
<feature type="transmembrane region" description="Helical" evidence="2">
    <location>
        <begin position="38"/>
        <end position="59"/>
    </location>
</feature>
<gene>
    <name evidence="3" type="ORF">METZ01_LOCUS272667</name>
</gene>
<accession>A0A382K8F5</accession>
<dbReference type="GO" id="GO:0005886">
    <property type="term" value="C:plasma membrane"/>
    <property type="evidence" value="ECO:0007669"/>
    <property type="project" value="TreeGrafter"/>
</dbReference>
<dbReference type="PANTHER" id="PTHR13806">
    <property type="entry name" value="FLOTILLIN-RELATED"/>
    <property type="match status" value="1"/>
</dbReference>
<evidence type="ECO:0000256" key="1">
    <source>
        <dbReference type="ARBA" id="ARBA00004308"/>
    </source>
</evidence>
<keyword evidence="2" id="KW-0812">Transmembrane</keyword>
<dbReference type="AlphaFoldDB" id="A0A382K8F5"/>
<feature type="non-terminal residue" evidence="3">
    <location>
        <position position="423"/>
    </location>
</feature>
<proteinExistence type="predicted"/>
<keyword evidence="2" id="KW-1133">Transmembrane helix</keyword>
<dbReference type="PANTHER" id="PTHR13806:SF31">
    <property type="entry name" value="FLOTILLIN-LIKE PROTEIN 1-RELATED"/>
    <property type="match status" value="1"/>
</dbReference>
<evidence type="ECO:0000256" key="2">
    <source>
        <dbReference type="SAM" id="Phobius"/>
    </source>
</evidence>
<dbReference type="SUPFAM" id="SSF117892">
    <property type="entry name" value="Band 7/SPFH domain"/>
    <property type="match status" value="1"/>
</dbReference>
<dbReference type="Gene3D" id="3.30.479.30">
    <property type="entry name" value="Band 7 domain"/>
    <property type="match status" value="1"/>
</dbReference>